<keyword evidence="4" id="KW-1185">Reference proteome</keyword>
<evidence type="ECO:0000256" key="1">
    <source>
        <dbReference type="SAM" id="Coils"/>
    </source>
</evidence>
<dbReference type="AlphaFoldDB" id="A0A8J5TM13"/>
<feature type="compositionally biased region" description="Low complexity" evidence="2">
    <location>
        <begin position="196"/>
        <end position="212"/>
    </location>
</feature>
<evidence type="ECO:0000313" key="3">
    <source>
        <dbReference type="EMBL" id="KAG8083571.1"/>
    </source>
</evidence>
<sequence>MITVVIRPSLTQPPFYTHGVRGPSFVVASQRAALQTLAELRLVYDRQLRDTVYRFLPMRTPGSHRSIYISPLAQSSSAIARVMRLLEAMDILHTEAVLDADSQHDTIDYYCHSSENLNHENADLHRQVQQNHHLRTEVEELRRQNELLRQGTIVNTQLRQQLKELKKDLEEIAPLPPRKWKSLRFPTVKPKRISHSAPPAGPSSSTTPAPTTCIEPVIESSPELP</sequence>
<keyword evidence="1" id="KW-0175">Coiled coil</keyword>
<dbReference type="EMBL" id="JAAALK010000085">
    <property type="protein sequence ID" value="KAG8083571.1"/>
    <property type="molecule type" value="Genomic_DNA"/>
</dbReference>
<dbReference type="Proteomes" id="UP000729402">
    <property type="component" value="Unassembled WGS sequence"/>
</dbReference>
<feature type="region of interest" description="Disordered" evidence="2">
    <location>
        <begin position="183"/>
        <end position="225"/>
    </location>
</feature>
<name>A0A8J5TM13_ZIZPA</name>
<comment type="caution">
    <text evidence="3">The sequence shown here is derived from an EMBL/GenBank/DDBJ whole genome shotgun (WGS) entry which is preliminary data.</text>
</comment>
<organism evidence="3 4">
    <name type="scientific">Zizania palustris</name>
    <name type="common">Northern wild rice</name>
    <dbReference type="NCBI Taxonomy" id="103762"/>
    <lineage>
        <taxon>Eukaryota</taxon>
        <taxon>Viridiplantae</taxon>
        <taxon>Streptophyta</taxon>
        <taxon>Embryophyta</taxon>
        <taxon>Tracheophyta</taxon>
        <taxon>Spermatophyta</taxon>
        <taxon>Magnoliopsida</taxon>
        <taxon>Liliopsida</taxon>
        <taxon>Poales</taxon>
        <taxon>Poaceae</taxon>
        <taxon>BOP clade</taxon>
        <taxon>Oryzoideae</taxon>
        <taxon>Oryzeae</taxon>
        <taxon>Zizaniinae</taxon>
        <taxon>Zizania</taxon>
    </lineage>
</organism>
<protein>
    <submittedName>
        <fullName evidence="3">Uncharacterized protein</fullName>
    </submittedName>
</protein>
<evidence type="ECO:0000313" key="4">
    <source>
        <dbReference type="Proteomes" id="UP000729402"/>
    </source>
</evidence>
<proteinExistence type="predicted"/>
<reference evidence="3" key="1">
    <citation type="journal article" date="2021" name="bioRxiv">
        <title>Whole Genome Assembly and Annotation of Northern Wild Rice, Zizania palustris L., Supports a Whole Genome Duplication in the Zizania Genus.</title>
        <authorList>
            <person name="Haas M."/>
            <person name="Kono T."/>
            <person name="Macchietto M."/>
            <person name="Millas R."/>
            <person name="McGilp L."/>
            <person name="Shao M."/>
            <person name="Duquette J."/>
            <person name="Hirsch C.N."/>
            <person name="Kimball J."/>
        </authorList>
    </citation>
    <scope>NUCLEOTIDE SEQUENCE</scope>
    <source>
        <tissue evidence="3">Fresh leaf tissue</tissue>
    </source>
</reference>
<accession>A0A8J5TM13</accession>
<gene>
    <name evidence="3" type="ORF">GUJ93_ZPchr0015g6657</name>
</gene>
<reference evidence="3" key="2">
    <citation type="submission" date="2021-02" db="EMBL/GenBank/DDBJ databases">
        <authorList>
            <person name="Kimball J.A."/>
            <person name="Haas M.W."/>
            <person name="Macchietto M."/>
            <person name="Kono T."/>
            <person name="Duquette J."/>
            <person name="Shao M."/>
        </authorList>
    </citation>
    <scope>NUCLEOTIDE SEQUENCE</scope>
    <source>
        <tissue evidence="3">Fresh leaf tissue</tissue>
    </source>
</reference>
<evidence type="ECO:0000256" key="2">
    <source>
        <dbReference type="SAM" id="MobiDB-lite"/>
    </source>
</evidence>
<feature type="coiled-coil region" evidence="1">
    <location>
        <begin position="124"/>
        <end position="168"/>
    </location>
</feature>